<name>A0A5Q0TJ95_9VIBR</name>
<evidence type="ECO:0000313" key="3">
    <source>
        <dbReference type="Proteomes" id="UP000348942"/>
    </source>
</evidence>
<gene>
    <name evidence="2" type="ORF">GFB47_08450</name>
</gene>
<evidence type="ECO:0000313" key="2">
    <source>
        <dbReference type="EMBL" id="QGA65439.1"/>
    </source>
</evidence>
<dbReference type="EMBL" id="CP045699">
    <property type="protein sequence ID" value="QGA65439.1"/>
    <property type="molecule type" value="Genomic_DNA"/>
</dbReference>
<reference evidence="2 3" key="1">
    <citation type="submission" date="2019-10" db="EMBL/GenBank/DDBJ databases">
        <title>Vibrio sp. nov., isolated from Coralline algae surface.</title>
        <authorList>
            <person name="Geng Y."/>
            <person name="Zhang X."/>
        </authorList>
    </citation>
    <scope>NUCLEOTIDE SEQUENCE [LARGE SCALE GENOMIC DNA]</scope>
    <source>
        <strain evidence="2 3">SM1977</strain>
    </source>
</reference>
<dbReference type="InterPro" id="IPR005546">
    <property type="entry name" value="Autotransporte_beta"/>
</dbReference>
<sequence>MKLSRIATTLSMALTLDQVQATTLVMDDRRRHPADASFPAFTYLYEANKGSDFFVSYLTGDLTGDYDGVRYSTQFNNIFFVDVPDVDSVGITGLKPLQNFYVEGANKSEIFFISAIAQNAVPGSDNPNTTPYEYELRTLNLDNVHLQVTDRTPASTLSNQPDLLIYDAINLNSSQLTFGNKGKLYWLGDHEINVRGSGNVIKIGSLAWDSPATRSTSLNIFDGSDLTLENTSEIYNKFNGNLTLSSGSTLNIKNSQIVLTSETSNANFKASTIDNATINISGTFIGPFFAHLHLTNPTITNSTITLGNNNSFRSYRHFSTDDTTIQGAVTFEGDNTIKLGDSAIFSGQSKDAAPWEGYGGFYFNNGTTTITGDSNAKFQASDWYIDNATVSLSNVTAETYVAGLTINDSTYEGRGINFSNLSTLSVTDSTISGSVDFGNDRALLWVNNNSTINPGLIAQSGGSKKYAQGMAFNFDLAAWSGSNTFISNIDPNGTEVIVGTGIKSYSNELFIKRADITGFDTLNIELNSAKTALAANDYATGGAASDGVYDLVFLQDGATADVDKPSITLGGNMPALLAAAQVKTPSADNQVSVQLTELPAQSLTAHQGVTTPNQQSAAKLVVAASHAQGNTQSALSTLTNDQVSSHLNSIHAEPYSSNMTVALEHTDMVMNSVFSQVGRKAFSPNVDGAIKDTTPATRQRMWLDIGKIQGDVEGEEHLGDYDYNLSHLTLGGDIAEFDKATLGMYFSTGTYDMDEHDSASVTFSNKAYHLGLYLNQPDLGQWQLKSLLGYAYGNHSSSRGVQLSNLSTNATADYNSHSLYAGIMATTNWYSNDWVVLSPGLGFNYVYFKQEGFSEKGDDPSLSLQLDDSDAQSIITSLGLSATFASLSKNYAIYPEAYIRYEHDWYANKNNEHEVSAGLVSNPNYKQDFVGQSRGENSITVGLGLTSDVTSAVQINGGVTATESTHGSEWGGSLNVSYRW</sequence>
<dbReference type="AlphaFoldDB" id="A0A5Q0TJ95"/>
<dbReference type="InterPro" id="IPR036709">
    <property type="entry name" value="Autotransporte_beta_dom_sf"/>
</dbReference>
<keyword evidence="3" id="KW-1185">Reference proteome</keyword>
<proteinExistence type="predicted"/>
<dbReference type="PROSITE" id="PS51208">
    <property type="entry name" value="AUTOTRANSPORTER"/>
    <property type="match status" value="1"/>
</dbReference>
<evidence type="ECO:0000259" key="1">
    <source>
        <dbReference type="PROSITE" id="PS51208"/>
    </source>
</evidence>
<dbReference type="SUPFAM" id="SSF103515">
    <property type="entry name" value="Autotransporter"/>
    <property type="match status" value="1"/>
</dbReference>
<organism evidence="2 3">
    <name type="scientific">Vibrio algicola</name>
    <dbReference type="NCBI Taxonomy" id="2662262"/>
    <lineage>
        <taxon>Bacteria</taxon>
        <taxon>Pseudomonadati</taxon>
        <taxon>Pseudomonadota</taxon>
        <taxon>Gammaproteobacteria</taxon>
        <taxon>Vibrionales</taxon>
        <taxon>Vibrionaceae</taxon>
        <taxon>Vibrio</taxon>
    </lineage>
</organism>
<dbReference type="Pfam" id="PF03797">
    <property type="entry name" value="Autotransporter"/>
    <property type="match status" value="1"/>
</dbReference>
<protein>
    <submittedName>
        <fullName evidence="2">Autotransporter domain-containing protein</fullName>
    </submittedName>
</protein>
<dbReference type="SMART" id="SM00869">
    <property type="entry name" value="Autotransporter"/>
    <property type="match status" value="1"/>
</dbReference>
<dbReference type="RefSeq" id="WP_153447587.1">
    <property type="nucleotide sequence ID" value="NZ_CP045699.1"/>
</dbReference>
<dbReference type="Proteomes" id="UP000348942">
    <property type="component" value="Chromosome 1"/>
</dbReference>
<accession>A0A5Q0TJ95</accession>
<feature type="domain" description="Autotransporter" evidence="1">
    <location>
        <begin position="694"/>
        <end position="980"/>
    </location>
</feature>
<dbReference type="Gene3D" id="2.40.128.130">
    <property type="entry name" value="Autotransporter beta-domain"/>
    <property type="match status" value="1"/>
</dbReference>